<gene>
    <name evidence="3" type="ORF">EHT87_14775</name>
</gene>
<comment type="caution">
    <text evidence="3">The sequence shown here is derived from an EMBL/GenBank/DDBJ whole genome shotgun (WGS) entry which is preliminary data.</text>
</comment>
<feature type="domain" description="VanZ-like" evidence="2">
    <location>
        <begin position="16"/>
        <end position="121"/>
    </location>
</feature>
<keyword evidence="4" id="KW-1185">Reference proteome</keyword>
<evidence type="ECO:0000313" key="4">
    <source>
        <dbReference type="Proteomes" id="UP000274271"/>
    </source>
</evidence>
<keyword evidence="1" id="KW-0472">Membrane</keyword>
<sequence length="132" mass="15100">MRIVFLLMILGIALVFYLSWVPSPKMELVWFLPDWVARWADVKENENIRTAVPFVFLGVLMGVLLVRVRKPWPWWFVSLLGLTAVALIAEVGQLTLSHRYFSWSDVLWGTAGSALGLLIASGFRWMMSSSER</sequence>
<keyword evidence="1" id="KW-1133">Transmembrane helix</keyword>
<feature type="transmembrane region" description="Helical" evidence="1">
    <location>
        <begin position="73"/>
        <end position="94"/>
    </location>
</feature>
<keyword evidence="1" id="KW-0812">Transmembrane</keyword>
<dbReference type="EMBL" id="RQJP01000003">
    <property type="protein sequence ID" value="RRB13530.1"/>
    <property type="molecule type" value="Genomic_DNA"/>
</dbReference>
<evidence type="ECO:0000256" key="1">
    <source>
        <dbReference type="SAM" id="Phobius"/>
    </source>
</evidence>
<dbReference type="RefSeq" id="WP_124907428.1">
    <property type="nucleotide sequence ID" value="NZ_RQJP01000003.1"/>
</dbReference>
<protein>
    <submittedName>
        <fullName evidence="3">VanZ family protein</fullName>
    </submittedName>
</protein>
<evidence type="ECO:0000259" key="2">
    <source>
        <dbReference type="Pfam" id="PF04892"/>
    </source>
</evidence>
<dbReference type="Pfam" id="PF04892">
    <property type="entry name" value="VanZ"/>
    <property type="match status" value="1"/>
</dbReference>
<dbReference type="AlphaFoldDB" id="A0A3P1CK06"/>
<reference evidence="3 4" key="1">
    <citation type="submission" date="2018-11" db="EMBL/GenBank/DDBJ databases">
        <authorList>
            <person name="Zhou Z."/>
            <person name="Wang G."/>
        </authorList>
    </citation>
    <scope>NUCLEOTIDE SEQUENCE [LARGE SCALE GENOMIC DNA]</scope>
    <source>
        <strain evidence="3 4">KCTC42998</strain>
    </source>
</reference>
<proteinExistence type="predicted"/>
<dbReference type="Proteomes" id="UP000274271">
    <property type="component" value="Unassembled WGS sequence"/>
</dbReference>
<evidence type="ECO:0000313" key="3">
    <source>
        <dbReference type="EMBL" id="RRB13530.1"/>
    </source>
</evidence>
<dbReference type="OrthoDB" id="1358136at2"/>
<feature type="transmembrane region" description="Helical" evidence="1">
    <location>
        <begin position="106"/>
        <end position="126"/>
    </location>
</feature>
<feature type="transmembrane region" description="Helical" evidence="1">
    <location>
        <begin position="48"/>
        <end position="66"/>
    </location>
</feature>
<dbReference type="InterPro" id="IPR006976">
    <property type="entry name" value="VanZ-like"/>
</dbReference>
<organism evidence="3 4">
    <name type="scientific">Larkinella knui</name>
    <dbReference type="NCBI Taxonomy" id="2025310"/>
    <lineage>
        <taxon>Bacteria</taxon>
        <taxon>Pseudomonadati</taxon>
        <taxon>Bacteroidota</taxon>
        <taxon>Cytophagia</taxon>
        <taxon>Cytophagales</taxon>
        <taxon>Spirosomataceae</taxon>
        <taxon>Larkinella</taxon>
    </lineage>
</organism>
<name>A0A3P1CK06_9BACT</name>
<accession>A0A3P1CK06</accession>